<dbReference type="Pfam" id="PF00293">
    <property type="entry name" value="NUDIX"/>
    <property type="match status" value="1"/>
</dbReference>
<dbReference type="PROSITE" id="PS51462">
    <property type="entry name" value="NUDIX"/>
    <property type="match status" value="1"/>
</dbReference>
<dbReference type="PANTHER" id="PTHR43222">
    <property type="entry name" value="NUDIX HYDROLASE 23"/>
    <property type="match status" value="1"/>
</dbReference>
<dbReference type="GO" id="GO:0016787">
    <property type="term" value="F:hydrolase activity"/>
    <property type="evidence" value="ECO:0007669"/>
    <property type="project" value="UniProtKB-KW"/>
</dbReference>
<dbReference type="SUPFAM" id="SSF55811">
    <property type="entry name" value="Nudix"/>
    <property type="match status" value="1"/>
</dbReference>
<dbReference type="EMBL" id="MLJW01000059">
    <property type="protein sequence ID" value="OIR04194.1"/>
    <property type="molecule type" value="Genomic_DNA"/>
</dbReference>
<dbReference type="AlphaFoldDB" id="A0A1J5S7U1"/>
<dbReference type="InterPro" id="IPR020084">
    <property type="entry name" value="NUDIX_hydrolase_CS"/>
</dbReference>
<dbReference type="PANTHER" id="PTHR43222:SF2">
    <property type="entry name" value="NUDIX HYDROLASE 23, CHLOROPLASTIC"/>
    <property type="match status" value="1"/>
</dbReference>
<accession>A0A1J5S7U1</accession>
<gene>
    <name evidence="3" type="primary">nudC_5</name>
    <name evidence="3" type="ORF">GALL_136760</name>
</gene>
<dbReference type="Gene3D" id="2.20.70.10">
    <property type="match status" value="1"/>
</dbReference>
<dbReference type="InterPro" id="IPR029401">
    <property type="entry name" value="Nudix_N"/>
</dbReference>
<dbReference type="EC" id="3.6.1.22" evidence="3"/>
<organism evidence="3">
    <name type="scientific">mine drainage metagenome</name>
    <dbReference type="NCBI Taxonomy" id="410659"/>
    <lineage>
        <taxon>unclassified sequences</taxon>
        <taxon>metagenomes</taxon>
        <taxon>ecological metagenomes</taxon>
    </lineage>
</organism>
<dbReference type="Gene3D" id="3.90.79.10">
    <property type="entry name" value="Nucleoside Triphosphate Pyrophosphohydrolase"/>
    <property type="match status" value="1"/>
</dbReference>
<reference evidence="3" key="1">
    <citation type="submission" date="2016-10" db="EMBL/GenBank/DDBJ databases">
        <title>Sequence of Gallionella enrichment culture.</title>
        <authorList>
            <person name="Poehlein A."/>
            <person name="Muehling M."/>
            <person name="Daniel R."/>
        </authorList>
    </citation>
    <scope>NUCLEOTIDE SEQUENCE</scope>
</reference>
<dbReference type="PROSITE" id="PS00893">
    <property type="entry name" value="NUDIX_BOX"/>
    <property type="match status" value="1"/>
</dbReference>
<sequence>MKFCSECGAPVELSLPQDDHRERHVCTVCNTIHYQNPKLIVGAIPEWRDGRILLCRRAIEPRHGLWTLPAGFMENGETTSQAAARETLEEANARIDILDLYAMYNLPYINQVQLLYRATLLDPDFSPGVESLEVALFAEEEIPWDTLAFRPIRYTLENYFADRKRGQFTFRNSDLEPPTR</sequence>
<dbReference type="InterPro" id="IPR015797">
    <property type="entry name" value="NUDIX_hydrolase-like_dom_sf"/>
</dbReference>
<protein>
    <submittedName>
        <fullName evidence="3">NADH pyrophosphatase</fullName>
        <ecNumber evidence="3">3.6.1.22</ecNumber>
    </submittedName>
</protein>
<evidence type="ECO:0000313" key="3">
    <source>
        <dbReference type="EMBL" id="OIR04194.1"/>
    </source>
</evidence>
<dbReference type="CDD" id="cd04511">
    <property type="entry name" value="NUDIX_Hydrolase"/>
    <property type="match status" value="1"/>
</dbReference>
<evidence type="ECO:0000256" key="1">
    <source>
        <dbReference type="ARBA" id="ARBA00022801"/>
    </source>
</evidence>
<dbReference type="InterPro" id="IPR000086">
    <property type="entry name" value="NUDIX_hydrolase_dom"/>
</dbReference>
<proteinExistence type="predicted"/>
<name>A0A1J5S7U1_9ZZZZ</name>
<keyword evidence="1 3" id="KW-0378">Hydrolase</keyword>
<dbReference type="Pfam" id="PF14803">
    <property type="entry name" value="Zn_ribbon_Nudix"/>
    <property type="match status" value="1"/>
</dbReference>
<feature type="domain" description="Nudix hydrolase" evidence="2">
    <location>
        <begin position="36"/>
        <end position="160"/>
    </location>
</feature>
<comment type="caution">
    <text evidence="3">The sequence shown here is derived from an EMBL/GenBank/DDBJ whole genome shotgun (WGS) entry which is preliminary data.</text>
</comment>
<evidence type="ECO:0000259" key="2">
    <source>
        <dbReference type="PROSITE" id="PS51462"/>
    </source>
</evidence>